<accession>A0A8B8GHW6</accession>
<dbReference type="GeneID" id="112692383"/>
<gene>
    <name evidence="3" type="primary">LOC112692383</name>
</gene>
<name>A0A8B8GHW6_9HEMI</name>
<evidence type="ECO:0000313" key="3">
    <source>
        <dbReference type="RefSeq" id="XP_025422824.1"/>
    </source>
</evidence>
<dbReference type="RefSeq" id="XP_025422824.1">
    <property type="nucleotide sequence ID" value="XM_025567039.1"/>
</dbReference>
<organism evidence="2 3">
    <name type="scientific">Sipha flava</name>
    <name type="common">yellow sugarcane aphid</name>
    <dbReference type="NCBI Taxonomy" id="143950"/>
    <lineage>
        <taxon>Eukaryota</taxon>
        <taxon>Metazoa</taxon>
        <taxon>Ecdysozoa</taxon>
        <taxon>Arthropoda</taxon>
        <taxon>Hexapoda</taxon>
        <taxon>Insecta</taxon>
        <taxon>Pterygota</taxon>
        <taxon>Neoptera</taxon>
        <taxon>Paraneoptera</taxon>
        <taxon>Hemiptera</taxon>
        <taxon>Sternorrhyncha</taxon>
        <taxon>Aphidomorpha</taxon>
        <taxon>Aphidoidea</taxon>
        <taxon>Aphididae</taxon>
        <taxon>Sipha</taxon>
    </lineage>
</organism>
<protein>
    <submittedName>
        <fullName evidence="3">Uncharacterized protein LOC112692383 isoform X1</fullName>
    </submittedName>
</protein>
<sequence>MVIWNPFAKTVVRSQLFTSNRLGTAHISAPVYEPRAPAIANCIARTLDFVSVRKRNRTISLTGLARILHAHPLCSNASTPSPVGYTIPTYTHTYIYYRKPGPTGQSSTCIHSTTYSNIYRAMRIKSIVFTACVLGVVSAVTAVGKNNQIAYPTYPSPKGSGSGNRETEVLPNYSKNKPKHSRPLVPSYPSSHREQSEPVEYFKSKWRRSVRAYAGDAELDGRPAPVHRRGLLA</sequence>
<feature type="region of interest" description="Disordered" evidence="1">
    <location>
        <begin position="151"/>
        <end position="198"/>
    </location>
</feature>
<evidence type="ECO:0000256" key="1">
    <source>
        <dbReference type="SAM" id="MobiDB-lite"/>
    </source>
</evidence>
<reference evidence="3" key="1">
    <citation type="submission" date="2025-08" db="UniProtKB">
        <authorList>
            <consortium name="RefSeq"/>
        </authorList>
    </citation>
    <scope>IDENTIFICATION</scope>
    <source>
        <tissue evidence="3">Whole body</tissue>
    </source>
</reference>
<proteinExistence type="predicted"/>
<keyword evidence="2" id="KW-1185">Reference proteome</keyword>
<dbReference type="AlphaFoldDB" id="A0A8B8GHW6"/>
<dbReference type="Proteomes" id="UP000694846">
    <property type="component" value="Unplaced"/>
</dbReference>
<evidence type="ECO:0000313" key="2">
    <source>
        <dbReference type="Proteomes" id="UP000694846"/>
    </source>
</evidence>